<organism evidence="1 2">
    <name type="scientific">Xenorhabdus nematophila (strain ATCC 19061 / DSM 3370 / CCUG 14189 / LMG 1036 / NCIMB 9965 / AN6)</name>
    <dbReference type="NCBI Taxonomy" id="406817"/>
    <lineage>
        <taxon>Bacteria</taxon>
        <taxon>Pseudomonadati</taxon>
        <taxon>Pseudomonadota</taxon>
        <taxon>Gammaproteobacteria</taxon>
        <taxon>Enterobacterales</taxon>
        <taxon>Morganellaceae</taxon>
        <taxon>Xenorhabdus</taxon>
    </lineage>
</organism>
<dbReference type="KEGG" id="xne:XNC1_3831"/>
<evidence type="ECO:0008006" key="3">
    <source>
        <dbReference type="Google" id="ProtNLM"/>
    </source>
</evidence>
<evidence type="ECO:0000313" key="1">
    <source>
        <dbReference type="EMBL" id="CBJ91862.1"/>
    </source>
</evidence>
<name>D3VBM3_XENNA</name>
<keyword evidence="2" id="KW-1185">Reference proteome</keyword>
<dbReference type="EMBL" id="FN667742">
    <property type="protein sequence ID" value="CBJ91862.1"/>
    <property type="molecule type" value="Genomic_DNA"/>
</dbReference>
<proteinExistence type="predicted"/>
<dbReference type="AlphaFoldDB" id="D3VBM3"/>
<dbReference type="GeneID" id="24902451"/>
<dbReference type="RefSeq" id="WP_010845594.1">
    <property type="nucleotide sequence ID" value="NC_014228.1"/>
</dbReference>
<dbReference type="eggNOG" id="ENOG50337IC">
    <property type="taxonomic scope" value="Bacteria"/>
</dbReference>
<protein>
    <recommendedName>
        <fullName evidence="3">Lipoprotein</fullName>
    </recommendedName>
</protein>
<accession>D3VBM3</accession>
<gene>
    <name evidence="1" type="ordered locus">XNC1_3831</name>
</gene>
<dbReference type="PROSITE" id="PS51257">
    <property type="entry name" value="PROKAR_LIPOPROTEIN"/>
    <property type="match status" value="1"/>
</dbReference>
<dbReference type="InterPro" id="IPR046516">
    <property type="entry name" value="DUF6694"/>
</dbReference>
<evidence type="ECO:0000313" key="2">
    <source>
        <dbReference type="Proteomes" id="UP000008075"/>
    </source>
</evidence>
<sequence>MKKLLVICFFSFALTGCDNQPKIDGTNEISVKVSIEKIRDALSEDNKLKFDDSLNVTMMNSIDFDELFKGNKSGDIHHSDIEKLERKFFRSLHGKTADQVIAEAEEIRAKSIATKMNVKGE</sequence>
<reference evidence="1 2" key="1">
    <citation type="journal article" date="2011" name="PLoS ONE">
        <title>The entomopathogenic bacterial endosymbionts xenorhabdus and photorhabdus: convergent lifestyles from divergent genomes.</title>
        <authorList>
            <person name="Chaston J.M."/>
            <person name="Suen G."/>
            <person name="Tucker S.L."/>
            <person name="Andersen A.W."/>
            <person name="Bhasin A."/>
            <person name="Bode E."/>
            <person name="Bode H.B."/>
            <person name="Brachmann A.O."/>
            <person name="Cowles C.E."/>
            <person name="Cowles K.N."/>
            <person name="Darby C."/>
            <person name="de Leon L."/>
            <person name="Drace K."/>
            <person name="Du Z."/>
            <person name="Givaudan A."/>
            <person name="Herbert Tran E.E."/>
            <person name="Jewell K.A."/>
            <person name="Knack J.J."/>
            <person name="Krasomil-Osterfeld K.C."/>
            <person name="Kukor R."/>
            <person name="Lanois A."/>
            <person name="Latreille P."/>
            <person name="Leimgruber N.K."/>
            <person name="Lipke C.M."/>
            <person name="Liu R."/>
            <person name="Lu X."/>
            <person name="Martens E.C."/>
            <person name="Marri P.R."/>
            <person name="Medigue C."/>
            <person name="Menard M.L."/>
            <person name="Miller N.M."/>
            <person name="Morales-Soto N."/>
            <person name="Norton S."/>
            <person name="Ogier J.C."/>
            <person name="Orchard S.S."/>
            <person name="Park D."/>
            <person name="Park Y."/>
            <person name="Qurollo B.A."/>
            <person name="Sugar D.R."/>
            <person name="Richards G.R."/>
            <person name="Rouy Z."/>
            <person name="Slominski B."/>
            <person name="Slominski K."/>
            <person name="Snyder H."/>
            <person name="Tjaden B.C."/>
            <person name="van der Hoeven R."/>
            <person name="Welch R.D."/>
            <person name="Wheeler C."/>
            <person name="Xiang B."/>
            <person name="Barbazuk B."/>
            <person name="Gaudriault S."/>
            <person name="Goodner B."/>
            <person name="Slater S.C."/>
            <person name="Forst S."/>
            <person name="Goldman B.S."/>
            <person name="Goodrich-Blair H."/>
        </authorList>
    </citation>
    <scope>NUCLEOTIDE SEQUENCE [LARGE SCALE GENOMIC DNA]</scope>
    <source>
        <strain evidence="2">ATCC 19061 / DSM 3370 / CCUG 14189 / LMG 1036 / NCIMB 9965 / AN6</strain>
    </source>
</reference>
<dbReference type="Pfam" id="PF20404">
    <property type="entry name" value="DUF6694"/>
    <property type="match status" value="1"/>
</dbReference>
<dbReference type="Proteomes" id="UP000008075">
    <property type="component" value="Chromosome"/>
</dbReference>
<dbReference type="HOGENOM" id="CLU_165576_0_0_6"/>